<dbReference type="EMBL" id="CP032148">
    <property type="protein sequence ID" value="QSD63640.1"/>
    <property type="molecule type" value="Genomic_DNA"/>
</dbReference>
<dbReference type="PANTHER" id="PTHR40062:SF1">
    <property type="entry name" value="GLOBAL TRANSCRIPTIONAL REGULATOR CODY"/>
    <property type="match status" value="1"/>
</dbReference>
<keyword evidence="1" id="KW-0805">Transcription regulation</keyword>
<dbReference type="GO" id="GO:0003677">
    <property type="term" value="F:DNA binding"/>
    <property type="evidence" value="ECO:0007669"/>
    <property type="project" value="UniProtKB-KW"/>
</dbReference>
<dbReference type="InterPro" id="IPR010312">
    <property type="entry name" value="Transc_reg_CodY_N"/>
</dbReference>
<evidence type="ECO:0000313" key="9">
    <source>
        <dbReference type="Proteomes" id="UP000192161"/>
    </source>
</evidence>
<gene>
    <name evidence="6" type="primary">codZ</name>
    <name evidence="7" type="ORF">LL1196_2028</name>
    <name evidence="6" type="ORF">LLC_23300</name>
    <name evidence="5" type="ORF">LLJM3_1897</name>
    <name evidence="8" type="ORF">RF668_06200</name>
</gene>
<reference evidence="8" key="6">
    <citation type="submission" date="2023-09" db="EMBL/GenBank/DDBJ databases">
        <authorList>
            <person name="Kim T.W."/>
        </authorList>
    </citation>
    <scope>NUCLEOTIDE SEQUENCE</scope>
    <source>
        <strain evidence="8">KCKM 0438</strain>
    </source>
</reference>
<dbReference type="RefSeq" id="WP_011676808.1">
    <property type="nucleotide sequence ID" value="NZ_AP018499.1"/>
</dbReference>
<protein>
    <submittedName>
        <fullName evidence="7">Pleiotropic transcriptional repressor</fullName>
    </submittedName>
    <submittedName>
        <fullName evidence="5">Transcriptional regulator</fullName>
    </submittedName>
</protein>
<dbReference type="Proteomes" id="UP001254658">
    <property type="component" value="Chromosome"/>
</dbReference>
<evidence type="ECO:0000313" key="10">
    <source>
        <dbReference type="Proteomes" id="UP000595253"/>
    </source>
</evidence>
<dbReference type="GO" id="GO:0005525">
    <property type="term" value="F:GTP binding"/>
    <property type="evidence" value="ECO:0007669"/>
    <property type="project" value="InterPro"/>
</dbReference>
<dbReference type="Proteomes" id="UP000595253">
    <property type="component" value="Chromosome"/>
</dbReference>
<evidence type="ECO:0000313" key="7">
    <source>
        <dbReference type="EMBL" id="QSD63640.1"/>
    </source>
</evidence>
<evidence type="ECO:0000256" key="2">
    <source>
        <dbReference type="ARBA" id="ARBA00023125"/>
    </source>
</evidence>
<reference evidence="6 10" key="3">
    <citation type="submission" date="2020-12" db="EMBL/GenBank/DDBJ databases">
        <title>Complete genome sequence of lactococcus lactis subsp. cremoris strain EPSC and strain G3-2.</title>
        <authorList>
            <person name="Kita K."/>
            <person name="Ishikawa S."/>
        </authorList>
    </citation>
    <scope>NUCLEOTIDE SEQUENCE [LARGE SCALE GENOMIC DNA]</scope>
    <source>
        <strain evidence="6 10">EPSC</strain>
    </source>
</reference>
<accession>A0A0M2ZV03</accession>
<evidence type="ECO:0000313" key="5">
    <source>
        <dbReference type="EMBL" id="ARE24076.1"/>
    </source>
</evidence>
<keyword evidence="2" id="KW-0238">DNA-binding</keyword>
<dbReference type="PANTHER" id="PTHR40062">
    <property type="entry name" value="GTP-SENSING TRANSCRIPTIONAL PLEIOTROPIC REPRESSOR CODY"/>
    <property type="match status" value="1"/>
</dbReference>
<dbReference type="EMBL" id="CP015901">
    <property type="protein sequence ID" value="ARE24076.1"/>
    <property type="molecule type" value="Genomic_DNA"/>
</dbReference>
<evidence type="ECO:0000313" key="6">
    <source>
        <dbReference type="EMBL" id="BCO07090.1"/>
    </source>
</evidence>
<evidence type="ECO:0000313" key="8">
    <source>
        <dbReference type="EMBL" id="WMX71843.1"/>
    </source>
</evidence>
<name>A0A0M2ZV03_LACLC</name>
<dbReference type="EMBL" id="AP024222">
    <property type="protein sequence ID" value="BCO07090.1"/>
    <property type="molecule type" value="Genomic_DNA"/>
</dbReference>
<evidence type="ECO:0000259" key="4">
    <source>
        <dbReference type="Pfam" id="PF06018"/>
    </source>
</evidence>
<dbReference type="GO" id="GO:0003700">
    <property type="term" value="F:DNA-binding transcription factor activity"/>
    <property type="evidence" value="ECO:0007669"/>
    <property type="project" value="InterPro"/>
</dbReference>
<reference evidence="7" key="2">
    <citation type="journal article" date="2020" name="Mol. Microbiol.">
        <title>The CWPS Rubik's cube: Linking diversity of cell wall polysaccharide structures with the encoded biosynthetic machinery of selected Lactococcus lactis strains.</title>
        <authorList>
            <person name="Mahony J."/>
            <person name="Frantzen C."/>
            <person name="Vinogradov E."/>
            <person name="Sadovskaya I."/>
            <person name="Theodorou I."/>
            <person name="Kelleher P."/>
            <person name="Chapot-Chartier M.P."/>
            <person name="Cambillau C."/>
            <person name="Holo H."/>
            <person name="van Sinderen D."/>
        </authorList>
    </citation>
    <scope>NUCLEOTIDE SEQUENCE</scope>
    <source>
        <strain evidence="7">1196</strain>
    </source>
</reference>
<dbReference type="AlphaFoldDB" id="A0A0M2ZV03"/>
<sequence length="199" mass="23151">MKEIYDKIKEINVTLKRSFIDLEKSLPYQDVAEKSAKILECTLFMIDTKRNFLGYGFSEKFYQSDMNLQNFFTYQKISKELSTEILNQYEMSESEQMTHSILKSVKELSGKFANQYLTLIPIEGNHLRLGTVFLLTDAPLNQEEAILADFLSTFIGNQMSYIMLSELETKRRNETFVSLVQSLSRSELEAFKSIIEKIE</sequence>
<dbReference type="EMBL" id="CP133787">
    <property type="protein sequence ID" value="WMX71843.1"/>
    <property type="molecule type" value="Genomic_DNA"/>
</dbReference>
<dbReference type="GO" id="GO:0045892">
    <property type="term" value="P:negative regulation of DNA-templated transcription"/>
    <property type="evidence" value="ECO:0007669"/>
    <property type="project" value="InterPro"/>
</dbReference>
<evidence type="ECO:0000256" key="3">
    <source>
        <dbReference type="ARBA" id="ARBA00023163"/>
    </source>
</evidence>
<reference evidence="8" key="4">
    <citation type="journal article" date="2022" name="Microbiol. Spectr.">
        <title>Optimizing Conditions in the Acid Tolerance Test for Potential Probiotics Using Response Surface Methodology.</title>
        <authorList>
            <person name="Ko H.I."/>
            <person name="Jeong C.H."/>
            <person name="Hong S.W."/>
            <person name="Eun J.B."/>
            <person name="Kim T.W."/>
        </authorList>
    </citation>
    <scope>NUCLEOTIDE SEQUENCE</scope>
    <source>
        <strain evidence="8">KCKM 0438</strain>
    </source>
</reference>
<reference evidence="5 9" key="1">
    <citation type="journal article" date="2017" name="BMC Genomics">
        <title>Comparative and functional genomics of the Lactococcus lactis taxon; insights into evolution and niche adaptation.</title>
        <authorList>
            <person name="Kelleher P."/>
            <person name="Bottacini F."/>
            <person name="Mahony J."/>
            <person name="Kilcawley K.N."/>
            <person name="van Sinderen D."/>
        </authorList>
    </citation>
    <scope>NUCLEOTIDE SEQUENCE [LARGE SCALE GENOMIC DNA]</scope>
    <source>
        <strain evidence="5 9">JM3</strain>
    </source>
</reference>
<dbReference type="Proteomes" id="UP000663552">
    <property type="component" value="Chromosome"/>
</dbReference>
<dbReference type="InterPro" id="IPR029016">
    <property type="entry name" value="GAF-like_dom_sf"/>
</dbReference>
<reference evidence="5" key="5">
    <citation type="submission" date="2023-04" db="EMBL/GenBank/DDBJ databases">
        <authorList>
            <person name="McDonnell B."/>
        </authorList>
    </citation>
    <scope>NUCLEOTIDE SEQUENCE</scope>
    <source>
        <strain evidence="5">JM3</strain>
    </source>
</reference>
<dbReference type="Pfam" id="PF06018">
    <property type="entry name" value="CodY"/>
    <property type="match status" value="1"/>
</dbReference>
<dbReference type="InterPro" id="IPR014154">
    <property type="entry name" value="CodY"/>
</dbReference>
<organism evidence="7 11">
    <name type="scientific">Lactococcus lactis subsp. cremoris</name>
    <name type="common">Streptococcus cremoris</name>
    <dbReference type="NCBI Taxonomy" id="1359"/>
    <lineage>
        <taxon>Bacteria</taxon>
        <taxon>Bacillati</taxon>
        <taxon>Bacillota</taxon>
        <taxon>Bacilli</taxon>
        <taxon>Lactobacillales</taxon>
        <taxon>Streptococcaceae</taxon>
        <taxon>Lactococcus</taxon>
    </lineage>
</organism>
<evidence type="ECO:0000313" key="11">
    <source>
        <dbReference type="Proteomes" id="UP000663552"/>
    </source>
</evidence>
<dbReference type="Proteomes" id="UP000192161">
    <property type="component" value="Chromosome"/>
</dbReference>
<feature type="domain" description="Global transcriptional regulator CodY N-terminal" evidence="4">
    <location>
        <begin position="3"/>
        <end position="180"/>
    </location>
</feature>
<keyword evidence="3" id="KW-0804">Transcription</keyword>
<proteinExistence type="predicted"/>
<evidence type="ECO:0000256" key="1">
    <source>
        <dbReference type="ARBA" id="ARBA00023015"/>
    </source>
</evidence>
<dbReference type="Gene3D" id="3.30.450.40">
    <property type="match status" value="1"/>
</dbReference>
<dbReference type="SMR" id="A0A0M2ZV03"/>
<dbReference type="GeneID" id="61110129"/>